<comment type="caution">
    <text evidence="5">The sequence shown here is derived from an EMBL/GenBank/DDBJ whole genome shotgun (WGS) entry which is preliminary data.</text>
</comment>
<keyword evidence="4" id="KW-0460">Magnesium</keyword>
<dbReference type="Pfam" id="PF01812">
    <property type="entry name" value="5-FTHF_cyc-lig"/>
    <property type="match status" value="1"/>
</dbReference>
<dbReference type="InterPro" id="IPR037171">
    <property type="entry name" value="NagB/RpiA_transferase-like"/>
</dbReference>
<dbReference type="InterPro" id="IPR024185">
    <property type="entry name" value="FTHF_cligase-like_sf"/>
</dbReference>
<keyword evidence="3 4" id="KW-0067">ATP-binding</keyword>
<comment type="cofactor">
    <cofactor evidence="4">
        <name>Mg(2+)</name>
        <dbReference type="ChEBI" id="CHEBI:18420"/>
    </cofactor>
</comment>
<dbReference type="SUPFAM" id="SSF100950">
    <property type="entry name" value="NagB/RpiA/CoA transferase-like"/>
    <property type="match status" value="1"/>
</dbReference>
<evidence type="ECO:0000256" key="2">
    <source>
        <dbReference type="ARBA" id="ARBA00022741"/>
    </source>
</evidence>
<dbReference type="Proteomes" id="UP001209107">
    <property type="component" value="Unassembled WGS sequence"/>
</dbReference>
<dbReference type="NCBIfam" id="TIGR02727">
    <property type="entry name" value="MTHFS_bact"/>
    <property type="match status" value="1"/>
</dbReference>
<protein>
    <recommendedName>
        <fullName evidence="4">5-formyltetrahydrofolate cyclo-ligase</fullName>
        <ecNumber evidence="4">6.3.3.2</ecNumber>
    </recommendedName>
</protein>
<dbReference type="PANTHER" id="PTHR23407">
    <property type="entry name" value="ATPASE INHIBITOR/5-FORMYLTETRAHYDROFOLATE CYCLO-LIGASE"/>
    <property type="match status" value="1"/>
</dbReference>
<gene>
    <name evidence="5" type="ORF">OK344_11470</name>
</gene>
<comment type="similarity">
    <text evidence="1 4">Belongs to the 5-formyltetrahydrofolate cyclo-ligase family.</text>
</comment>
<dbReference type="GO" id="GO:0030272">
    <property type="term" value="F:5-formyltetrahydrofolate cyclo-ligase activity"/>
    <property type="evidence" value="ECO:0007669"/>
    <property type="project" value="UniProtKB-EC"/>
</dbReference>
<dbReference type="InterPro" id="IPR002698">
    <property type="entry name" value="FTHF_cligase"/>
</dbReference>
<dbReference type="PANTHER" id="PTHR23407:SF1">
    <property type="entry name" value="5-FORMYLTETRAHYDROFOLATE CYCLO-LIGASE"/>
    <property type="match status" value="1"/>
</dbReference>
<keyword evidence="5" id="KW-0436">Ligase</keyword>
<dbReference type="PIRSF" id="PIRSF006806">
    <property type="entry name" value="FTHF_cligase"/>
    <property type="match status" value="1"/>
</dbReference>
<reference evidence="5 6" key="1">
    <citation type="submission" date="2022-10" db="EMBL/GenBank/DDBJ databases">
        <title>Kaistella sp. BT-6-1-3.</title>
        <authorList>
            <person name="Ai J."/>
            <person name="Deng Z."/>
        </authorList>
    </citation>
    <scope>NUCLEOTIDE SEQUENCE [LARGE SCALE GENOMIC DNA]</scope>
    <source>
        <strain evidence="5 6">BT6-1-3</strain>
    </source>
</reference>
<keyword evidence="2 4" id="KW-0547">Nucleotide-binding</keyword>
<sequence length="195" mass="22659">MKKSDLREKYLKKRESFSKEQVLSLSEKIFRNFTDNFKLSENQKVHCFLSIPEKGEVDTKLFLNEFFKRDIRVFVPKIYRKKLISVEITSETQLIKNSWGISEPESNEDSGETDFDYVITPLLYCDQHGNRVGYGKGYYDGFFETVNPKTLKIGLNFFGPYEEIADLRENDIPLDYLVTPTEVLSFLGTGSKSTK</sequence>
<evidence type="ECO:0000256" key="4">
    <source>
        <dbReference type="RuleBase" id="RU361279"/>
    </source>
</evidence>
<evidence type="ECO:0000256" key="3">
    <source>
        <dbReference type="ARBA" id="ARBA00022840"/>
    </source>
</evidence>
<dbReference type="EMBL" id="JAPCHZ010000006">
    <property type="protein sequence ID" value="MCW4452821.1"/>
    <property type="molecule type" value="Genomic_DNA"/>
</dbReference>
<accession>A0ABT3JPV6</accession>
<evidence type="ECO:0000313" key="6">
    <source>
        <dbReference type="Proteomes" id="UP001209107"/>
    </source>
</evidence>
<dbReference type="EC" id="6.3.3.2" evidence="4"/>
<evidence type="ECO:0000256" key="1">
    <source>
        <dbReference type="ARBA" id="ARBA00010638"/>
    </source>
</evidence>
<evidence type="ECO:0000313" key="5">
    <source>
        <dbReference type="EMBL" id="MCW4452821.1"/>
    </source>
</evidence>
<keyword evidence="6" id="KW-1185">Reference proteome</keyword>
<dbReference type="RefSeq" id="WP_265144911.1">
    <property type="nucleotide sequence ID" value="NZ_JAPCHZ010000006.1"/>
</dbReference>
<name>A0ABT3JPV6_9FLAO</name>
<keyword evidence="4" id="KW-0479">Metal-binding</keyword>
<proteinExistence type="inferred from homology"/>
<comment type="catalytic activity">
    <reaction evidence="4">
        <text>(6S)-5-formyl-5,6,7,8-tetrahydrofolate + ATP = (6R)-5,10-methenyltetrahydrofolate + ADP + phosphate</text>
        <dbReference type="Rhea" id="RHEA:10488"/>
        <dbReference type="ChEBI" id="CHEBI:30616"/>
        <dbReference type="ChEBI" id="CHEBI:43474"/>
        <dbReference type="ChEBI" id="CHEBI:57455"/>
        <dbReference type="ChEBI" id="CHEBI:57457"/>
        <dbReference type="ChEBI" id="CHEBI:456216"/>
        <dbReference type="EC" id="6.3.3.2"/>
    </reaction>
</comment>
<organism evidence="5 6">
    <name type="scientific">Kaistella yananensis</name>
    <dbReference type="NCBI Taxonomy" id="2989820"/>
    <lineage>
        <taxon>Bacteria</taxon>
        <taxon>Pseudomonadati</taxon>
        <taxon>Bacteroidota</taxon>
        <taxon>Flavobacteriia</taxon>
        <taxon>Flavobacteriales</taxon>
        <taxon>Weeksellaceae</taxon>
        <taxon>Chryseobacterium group</taxon>
        <taxon>Kaistella</taxon>
    </lineage>
</organism>
<dbReference type="Gene3D" id="3.40.50.10420">
    <property type="entry name" value="NagB/RpiA/CoA transferase-like"/>
    <property type="match status" value="1"/>
</dbReference>